<dbReference type="EMBL" id="JAENBP010000005">
    <property type="protein sequence ID" value="MBJ8350043.1"/>
    <property type="molecule type" value="Genomic_DNA"/>
</dbReference>
<dbReference type="SUPFAM" id="SSF55729">
    <property type="entry name" value="Acyl-CoA N-acyltransferases (Nat)"/>
    <property type="match status" value="1"/>
</dbReference>
<gene>
    <name evidence="2" type="ORF">JHK64_05285</name>
</gene>
<dbReference type="Pfam" id="PF13673">
    <property type="entry name" value="Acetyltransf_10"/>
    <property type="match status" value="1"/>
</dbReference>
<evidence type="ECO:0000259" key="1">
    <source>
        <dbReference type="PROSITE" id="PS51186"/>
    </source>
</evidence>
<dbReference type="PANTHER" id="PTHR13355:SF11">
    <property type="entry name" value="GLUCOSAMINE 6-PHOSPHATE N-ACETYLTRANSFERASE"/>
    <property type="match status" value="1"/>
</dbReference>
<dbReference type="Gene3D" id="3.40.630.30">
    <property type="match status" value="1"/>
</dbReference>
<organism evidence="2 3">
    <name type="scientific">Streptococcus zalophi</name>
    <dbReference type="NCBI Taxonomy" id="640031"/>
    <lineage>
        <taxon>Bacteria</taxon>
        <taxon>Bacillati</taxon>
        <taxon>Bacillota</taxon>
        <taxon>Bacilli</taxon>
        <taxon>Lactobacillales</taxon>
        <taxon>Streptococcaceae</taxon>
        <taxon>Streptococcus</taxon>
    </lineage>
</organism>
<protein>
    <submittedName>
        <fullName evidence="2">GNAT family N-acetyltransferase</fullName>
    </submittedName>
</protein>
<dbReference type="InterPro" id="IPR000182">
    <property type="entry name" value="GNAT_dom"/>
</dbReference>
<sequence>MEIKYTLQTNNTIYQDALRIRKEVFVKEQGVSETIEIDDKEDKCLHFVLYNDDQKAVATARLFPVNTQQVILQRMAVLKTFRGQHLGQTLLKQMLETASKQHYQEMILHAQLTAKAFYQKLGFTAYGEIFEEAGIKHISMKKSLSL</sequence>
<accession>A0A934UDU2</accession>
<feature type="domain" description="N-acetyltransferase" evidence="1">
    <location>
        <begin position="5"/>
        <end position="145"/>
    </location>
</feature>
<dbReference type="InterPro" id="IPR039143">
    <property type="entry name" value="GNPNAT1-like"/>
</dbReference>
<dbReference type="PROSITE" id="PS51186">
    <property type="entry name" value="GNAT"/>
    <property type="match status" value="1"/>
</dbReference>
<keyword evidence="3" id="KW-1185">Reference proteome</keyword>
<dbReference type="CDD" id="cd04301">
    <property type="entry name" value="NAT_SF"/>
    <property type="match status" value="1"/>
</dbReference>
<dbReference type="RefSeq" id="WP_199567956.1">
    <property type="nucleotide sequence ID" value="NZ_JAENBP010000005.1"/>
</dbReference>
<evidence type="ECO:0000313" key="2">
    <source>
        <dbReference type="EMBL" id="MBJ8350043.1"/>
    </source>
</evidence>
<evidence type="ECO:0000313" key="3">
    <source>
        <dbReference type="Proteomes" id="UP000644875"/>
    </source>
</evidence>
<name>A0A934UDU2_9STRE</name>
<dbReference type="InterPro" id="IPR016181">
    <property type="entry name" value="Acyl_CoA_acyltransferase"/>
</dbReference>
<dbReference type="AlphaFoldDB" id="A0A934UDU2"/>
<dbReference type="GO" id="GO:0004343">
    <property type="term" value="F:glucosamine 6-phosphate N-acetyltransferase activity"/>
    <property type="evidence" value="ECO:0007669"/>
    <property type="project" value="TreeGrafter"/>
</dbReference>
<dbReference type="PANTHER" id="PTHR13355">
    <property type="entry name" value="GLUCOSAMINE 6-PHOSPHATE N-ACETYLTRANSFERASE"/>
    <property type="match status" value="1"/>
</dbReference>
<proteinExistence type="predicted"/>
<reference evidence="2 3" key="1">
    <citation type="journal article" date="2021" name="Int. J. Syst. Evol. Microbiol.">
        <title>Streptococcus vicugnae sp. nov., isolated from faeces of alpacas (Vicugna pacos) and cattle (Bos taurus), Streptococcus zalophi sp. nov., and Streptococcus pacificus sp. nov., isolated from respiratory tract of California sea lions (Zalophus californianus).</title>
        <authorList>
            <person name="Volokhov D.V."/>
            <person name="Zagorodnyaya T.A."/>
            <person name="Shen Z."/>
            <person name="Blom J."/>
            <person name="Furtak V.A."/>
            <person name="Eisenberg T."/>
            <person name="Fan P."/>
            <person name="Jeong K.C."/>
            <person name="Gao Y."/>
            <person name="Zhang S."/>
            <person name="Amselle M."/>
        </authorList>
    </citation>
    <scope>NUCLEOTIDE SEQUENCE [LARGE SCALE GENOMIC DNA]</scope>
    <source>
        <strain evidence="3">CSL7508-lung</strain>
    </source>
</reference>
<dbReference type="Proteomes" id="UP000644875">
    <property type="component" value="Unassembled WGS sequence"/>
</dbReference>
<comment type="caution">
    <text evidence="2">The sequence shown here is derived from an EMBL/GenBank/DDBJ whole genome shotgun (WGS) entry which is preliminary data.</text>
</comment>